<dbReference type="NCBIfam" id="TIGR00587">
    <property type="entry name" value="nfo"/>
    <property type="match status" value="1"/>
</dbReference>
<dbReference type="CDD" id="cd00019">
    <property type="entry name" value="AP2Ec"/>
    <property type="match status" value="1"/>
</dbReference>
<evidence type="ECO:0000259" key="8">
    <source>
        <dbReference type="Pfam" id="PF01261"/>
    </source>
</evidence>
<dbReference type="STRING" id="225164.V3ZXY3"/>
<dbReference type="OrthoDB" id="7663182at2759"/>
<evidence type="ECO:0000256" key="6">
    <source>
        <dbReference type="ARBA" id="ARBA00022833"/>
    </source>
</evidence>
<dbReference type="GO" id="GO:0003906">
    <property type="term" value="F:DNA-(apurinic or apyrimidinic site) endonuclease activity"/>
    <property type="evidence" value="ECO:0007669"/>
    <property type="project" value="TreeGrafter"/>
</dbReference>
<gene>
    <name evidence="9" type="ORF">LOTGIDRAFT_210318</name>
</gene>
<dbReference type="FunFam" id="3.20.20.150:FF:000001">
    <property type="entry name" value="Probable endonuclease 4"/>
    <property type="match status" value="1"/>
</dbReference>
<dbReference type="InterPro" id="IPR018246">
    <property type="entry name" value="AP_endonuc_F2_Zn_BS"/>
</dbReference>
<evidence type="ECO:0000256" key="5">
    <source>
        <dbReference type="ARBA" id="ARBA00022801"/>
    </source>
</evidence>
<dbReference type="AlphaFoldDB" id="V3ZXY3"/>
<dbReference type="OMA" id="HPGSHLR"/>
<organism evidence="9 10">
    <name type="scientific">Lottia gigantea</name>
    <name type="common">Giant owl limpet</name>
    <dbReference type="NCBI Taxonomy" id="225164"/>
    <lineage>
        <taxon>Eukaryota</taxon>
        <taxon>Metazoa</taxon>
        <taxon>Spiralia</taxon>
        <taxon>Lophotrochozoa</taxon>
        <taxon>Mollusca</taxon>
        <taxon>Gastropoda</taxon>
        <taxon>Patellogastropoda</taxon>
        <taxon>Lottioidea</taxon>
        <taxon>Lottiidae</taxon>
        <taxon>Lottia</taxon>
    </lineage>
</organism>
<proteinExistence type="inferred from homology"/>
<dbReference type="Pfam" id="PF01261">
    <property type="entry name" value="AP_endonuc_2"/>
    <property type="match status" value="1"/>
</dbReference>
<dbReference type="PROSITE" id="PS00731">
    <property type="entry name" value="AP_NUCLEASE_F2_3"/>
    <property type="match status" value="1"/>
</dbReference>
<dbReference type="Proteomes" id="UP000030746">
    <property type="component" value="Unassembled WGS sequence"/>
</dbReference>
<evidence type="ECO:0000256" key="2">
    <source>
        <dbReference type="ARBA" id="ARBA00005340"/>
    </source>
</evidence>
<accession>V3ZXY3</accession>
<comment type="cofactor">
    <cofactor evidence="1">
        <name>Zn(2+)</name>
        <dbReference type="ChEBI" id="CHEBI:29105"/>
    </cofactor>
</comment>
<reference evidence="9 10" key="1">
    <citation type="journal article" date="2013" name="Nature">
        <title>Insights into bilaterian evolution from three spiralian genomes.</title>
        <authorList>
            <person name="Simakov O."/>
            <person name="Marletaz F."/>
            <person name="Cho S.J."/>
            <person name="Edsinger-Gonzales E."/>
            <person name="Havlak P."/>
            <person name="Hellsten U."/>
            <person name="Kuo D.H."/>
            <person name="Larsson T."/>
            <person name="Lv J."/>
            <person name="Arendt D."/>
            <person name="Savage R."/>
            <person name="Osoegawa K."/>
            <person name="de Jong P."/>
            <person name="Grimwood J."/>
            <person name="Chapman J.A."/>
            <person name="Shapiro H."/>
            <person name="Aerts A."/>
            <person name="Otillar R.P."/>
            <person name="Terry A.Y."/>
            <person name="Boore J.L."/>
            <person name="Grigoriev I.V."/>
            <person name="Lindberg D.R."/>
            <person name="Seaver E.C."/>
            <person name="Weisblat D.A."/>
            <person name="Putnam N.H."/>
            <person name="Rokhsar D.S."/>
        </authorList>
    </citation>
    <scope>NUCLEOTIDE SEQUENCE [LARGE SCALE GENOMIC DNA]</scope>
</reference>
<dbReference type="HAMAP" id="MF_00152">
    <property type="entry name" value="Nfo"/>
    <property type="match status" value="1"/>
</dbReference>
<dbReference type="RefSeq" id="XP_009060306.1">
    <property type="nucleotide sequence ID" value="XM_009062058.1"/>
</dbReference>
<evidence type="ECO:0000313" key="10">
    <source>
        <dbReference type="Proteomes" id="UP000030746"/>
    </source>
</evidence>
<keyword evidence="6" id="KW-0862">Zinc</keyword>
<dbReference type="GO" id="GO:0003677">
    <property type="term" value="F:DNA binding"/>
    <property type="evidence" value="ECO:0007669"/>
    <property type="project" value="InterPro"/>
</dbReference>
<dbReference type="PROSITE" id="PS00730">
    <property type="entry name" value="AP_NUCLEASE_F2_2"/>
    <property type="match status" value="1"/>
</dbReference>
<dbReference type="SUPFAM" id="SSF51658">
    <property type="entry name" value="Xylose isomerase-like"/>
    <property type="match status" value="1"/>
</dbReference>
<evidence type="ECO:0000256" key="1">
    <source>
        <dbReference type="ARBA" id="ARBA00001947"/>
    </source>
</evidence>
<keyword evidence="7" id="KW-0234">DNA repair</keyword>
<evidence type="ECO:0000256" key="4">
    <source>
        <dbReference type="ARBA" id="ARBA00022763"/>
    </source>
</evidence>
<evidence type="ECO:0000256" key="7">
    <source>
        <dbReference type="ARBA" id="ARBA00023204"/>
    </source>
</evidence>
<protein>
    <recommendedName>
        <fullName evidence="8">Xylose isomerase-like TIM barrel domain-containing protein</fullName>
    </recommendedName>
</protein>
<dbReference type="PROSITE" id="PS00729">
    <property type="entry name" value="AP_NUCLEASE_F2_1"/>
    <property type="match status" value="1"/>
</dbReference>
<dbReference type="HOGENOM" id="CLU_025885_0_4_1"/>
<dbReference type="GO" id="GO:0005739">
    <property type="term" value="C:mitochondrion"/>
    <property type="evidence" value="ECO:0007669"/>
    <property type="project" value="TreeGrafter"/>
</dbReference>
<keyword evidence="10" id="KW-1185">Reference proteome</keyword>
<keyword evidence="4" id="KW-0227">DNA damage</keyword>
<dbReference type="SMART" id="SM00518">
    <property type="entry name" value="AP2Ec"/>
    <property type="match status" value="1"/>
</dbReference>
<dbReference type="InterPro" id="IPR036237">
    <property type="entry name" value="Xyl_isomerase-like_sf"/>
</dbReference>
<keyword evidence="5" id="KW-0378">Hydrolase</keyword>
<dbReference type="GeneID" id="20246200"/>
<dbReference type="Gene3D" id="3.20.20.150">
    <property type="entry name" value="Divalent-metal-dependent TIM barrel enzymes"/>
    <property type="match status" value="1"/>
</dbReference>
<dbReference type="InterPro" id="IPR001719">
    <property type="entry name" value="AP_endonuc_2"/>
</dbReference>
<feature type="domain" description="Xylose isomerase-like TIM barrel" evidence="8">
    <location>
        <begin position="11"/>
        <end position="263"/>
    </location>
</feature>
<dbReference type="KEGG" id="lgi:LOTGIDRAFT_210318"/>
<dbReference type="PROSITE" id="PS51432">
    <property type="entry name" value="AP_NUCLEASE_F2_4"/>
    <property type="match status" value="1"/>
</dbReference>
<dbReference type="PANTHER" id="PTHR21445:SF0">
    <property type="entry name" value="APURINIC-APYRIMIDINIC ENDONUCLEASE"/>
    <property type="match status" value="1"/>
</dbReference>
<dbReference type="GO" id="GO:0008270">
    <property type="term" value="F:zinc ion binding"/>
    <property type="evidence" value="ECO:0007669"/>
    <property type="project" value="InterPro"/>
</dbReference>
<dbReference type="EMBL" id="KB202619">
    <property type="protein sequence ID" value="ESO89277.1"/>
    <property type="molecule type" value="Genomic_DNA"/>
</dbReference>
<keyword evidence="3" id="KW-0479">Metal-binding</keyword>
<evidence type="ECO:0000256" key="3">
    <source>
        <dbReference type="ARBA" id="ARBA00022723"/>
    </source>
</evidence>
<dbReference type="NCBIfam" id="NF002199">
    <property type="entry name" value="PRK01060.1-4"/>
    <property type="match status" value="1"/>
</dbReference>
<comment type="similarity">
    <text evidence="2">Belongs to the AP endonuclease 2 family.</text>
</comment>
<sequence length="271" mass="30336">MFIVGGLYKCIEEAVRIGARSCGLFLKSQRQWASKPLTEDTIQMFKDTIQKHNFPVDKLLPHGSYLINCGSPDDQTLQKSRTALIDELQRCELLGIPLYNFHPGSSCGKISREECMDKISESINLAHSQTNNVITVIENMSCQGNTIGGKLEELKCIIDRVKDKSRIGVCIDTCHAFAAGYDVSTESGFNLFMQQLDDIVGLQYLKAVHLNDSKGKLGCHLDRHENIGKGHIGIEGFKLVMREPNFDNLPMILETPMELSDEEEIKILNSM</sequence>
<dbReference type="PANTHER" id="PTHR21445">
    <property type="entry name" value="ENDONUCLEASE IV ENDODEOXYRIBONUCLEASE IV"/>
    <property type="match status" value="1"/>
</dbReference>
<dbReference type="GO" id="GO:0006284">
    <property type="term" value="P:base-excision repair"/>
    <property type="evidence" value="ECO:0007669"/>
    <property type="project" value="TreeGrafter"/>
</dbReference>
<evidence type="ECO:0000313" key="9">
    <source>
        <dbReference type="EMBL" id="ESO89277.1"/>
    </source>
</evidence>
<dbReference type="InterPro" id="IPR013022">
    <property type="entry name" value="Xyl_isomerase-like_TIM-brl"/>
</dbReference>
<dbReference type="GO" id="GO:0008081">
    <property type="term" value="F:phosphoric diester hydrolase activity"/>
    <property type="evidence" value="ECO:0007669"/>
    <property type="project" value="TreeGrafter"/>
</dbReference>
<name>V3ZXY3_LOTGI</name>
<dbReference type="CTD" id="20246200"/>
<dbReference type="GO" id="GO:0005634">
    <property type="term" value="C:nucleus"/>
    <property type="evidence" value="ECO:0007669"/>
    <property type="project" value="TreeGrafter"/>
</dbReference>